<dbReference type="STRING" id="8932.A0A2I0M5G3"/>
<dbReference type="Pfam" id="PF17825">
    <property type="entry name" value="DUF5587"/>
    <property type="match status" value="2"/>
</dbReference>
<evidence type="ECO:0008006" key="4">
    <source>
        <dbReference type="Google" id="ProtNLM"/>
    </source>
</evidence>
<dbReference type="GO" id="GO:0003697">
    <property type="term" value="F:single-stranded DNA binding"/>
    <property type="evidence" value="ECO:0007669"/>
    <property type="project" value="TreeGrafter"/>
</dbReference>
<dbReference type="GO" id="GO:0000712">
    <property type="term" value="P:resolution of meiotic recombination intermediates"/>
    <property type="evidence" value="ECO:0007669"/>
    <property type="project" value="InterPro"/>
</dbReference>
<dbReference type="GO" id="GO:0000794">
    <property type="term" value="C:condensed nuclear chromosome"/>
    <property type="evidence" value="ECO:0007669"/>
    <property type="project" value="InterPro"/>
</dbReference>
<sequence>MFAALKYHATDYLYESVARQKFSIWRLSLCFPPCLHQDGKYHLTGLFADDKYRKPWTRITPTQNMITISVLDQWKRSLSVEDFLEKKPVSSLAFHISNEVIPSSNPCSQTDTEERFLFVKNVLKEESIEDQYSKIENATEFKEQCQDLCVEEELVFIDNLENFRKKLPTSSLLLSRLQFFLVKDPLLDSEGQNFTEDNIFREHLTLQNEVKMQESKKELQGIKENFHTVSVKDEENFMLPVQFYKPSNGRSDSLKIPSHLELKELFNLAPETMADEDMCKELIKEDLKAEITYKIETSKYCPIPQEVCSSNRRSMLEFCESAKYVPYLKDEMEVPLTPPCRQQRSWVNSLCTGLQEERILLSGNSILITEPSREYLECLVWQAEKYRDNMNSLLLVERQAVKLAYQPHSLAELKELLPLEVEAPVLSSLEEDWWLHFGLNPASTETLEQLNMNASNANSLLPTEVEIFTRFTSHQLERWLEDNSVTNQELLSAERHQSDKPINLHMSPRNQRQYFAMHMNAASSAKIHSTNTPVEELTRRSIKQNKVEEAIYFLNQEKKSPKSSESVSCKDLSSRQVNLSSSQKPASSSLATKWDNDDSDLSNFIMLRSKHTLTQGEENNDVDSPEKVLQPKEQHADIHKEGSSVCETARIQEEERENEDSITVNIQASESQCQAYCLLEEAATPVLKDLTHLGVLASVNWSFNSIKFDHTRFFLKQQEKVICDRFKEGKIDEKEIMLFRHAALVHLLVTIRDLLLTCGLDTALVYLSKAKDIYKNILESCLNNIWRQLKIVQYSSQKKHETNPKITELQYQMLNWMPSCGEEHSVKILIITRMDSEREKAALIHTLSKVEGLKAMDLNSERKGTFLGCKDIISSRYSCVIVHNQQIGADFPWTHFSLVMEYDYSENSCWKNICKNLNVTYMTFKTTLPETLKTGNHPGSFLLEVQIPYVFLTTEGLLNMPDILQLLESKYSMTFVERSCSFSLRLFGSTDRYVVLTIDECTAVFLQGMEELNYDKSYDNIIWKLMALSLQYTCCWIIFYSRERLSLEYSLRGDTLLNLVLIYAALIELTQKSEDFEVKVVLTPGIEEAALLIRQIADNILITSNVSPHEWLDKSWLSVLPSETEKCLLTFPCINPLVAQVILKKGSSLNTLFLASFDQLQQLLPEVPEKVLKHFSDMTSSYNINAAAPLETTVKGPSPPEKRNNFNTFCPDYKQNHQSLELPGKTQNSTGTSHMNSEGLVPPLNHHQGFFDPDLPSCMQKKSCSSDVIMGGKQNFFALRKDCEDFAHLDVTNSLHVQRQPFKTHCSSDHSSKHSENDNFFASFSGYAPQESSKSFLEEFGDTTYKSPGVLIDQTPWNDSSSTGPCDSFASDTFLSDFFVDPHELQSLNFNQIGRESKGKRKQSLPFLWTNEKNSTDSGFAEVPEFKKKRLSYERVPGRSDGQTRLKFF</sequence>
<accession>A0A2I0M5G3</accession>
<dbReference type="PANTHER" id="PTHR35668">
    <property type="entry name" value="PROTEIN SHORTAGE IN CHIASMATA 1 ORTHOLOG"/>
    <property type="match status" value="1"/>
</dbReference>
<comment type="caution">
    <text evidence="2">The sequence shown here is derived from an EMBL/GenBank/DDBJ whole genome shotgun (WGS) entry which is preliminary data.</text>
</comment>
<organism evidence="2 3">
    <name type="scientific">Columba livia</name>
    <name type="common">Rock dove</name>
    <dbReference type="NCBI Taxonomy" id="8932"/>
    <lineage>
        <taxon>Eukaryota</taxon>
        <taxon>Metazoa</taxon>
        <taxon>Chordata</taxon>
        <taxon>Craniata</taxon>
        <taxon>Vertebrata</taxon>
        <taxon>Euteleostomi</taxon>
        <taxon>Archelosauria</taxon>
        <taxon>Archosauria</taxon>
        <taxon>Dinosauria</taxon>
        <taxon>Saurischia</taxon>
        <taxon>Theropoda</taxon>
        <taxon>Coelurosauria</taxon>
        <taxon>Aves</taxon>
        <taxon>Neognathae</taxon>
        <taxon>Neoaves</taxon>
        <taxon>Columbimorphae</taxon>
        <taxon>Columbiformes</taxon>
        <taxon>Columbidae</taxon>
        <taxon>Columba</taxon>
    </lineage>
</organism>
<dbReference type="GO" id="GO:0016887">
    <property type="term" value="F:ATP hydrolysis activity"/>
    <property type="evidence" value="ECO:0007669"/>
    <property type="project" value="InterPro"/>
</dbReference>
<evidence type="ECO:0000313" key="3">
    <source>
        <dbReference type="Proteomes" id="UP000053872"/>
    </source>
</evidence>
<proteinExistence type="predicted"/>
<protein>
    <recommendedName>
        <fullName evidence="4">Shortage in chiasmata 1</fullName>
    </recommendedName>
</protein>
<dbReference type="PANTHER" id="PTHR35668:SF1">
    <property type="entry name" value="PROTEIN SHORTAGE IN CHIASMATA 1 ORTHOLOG"/>
    <property type="match status" value="1"/>
</dbReference>
<reference evidence="2 3" key="1">
    <citation type="journal article" date="2013" name="Science">
        <title>Genomic diversity and evolution of the head crest in the rock pigeon.</title>
        <authorList>
            <person name="Shapiro M.D."/>
            <person name="Kronenberg Z."/>
            <person name="Li C."/>
            <person name="Domyan E.T."/>
            <person name="Pan H."/>
            <person name="Campbell M."/>
            <person name="Tan H."/>
            <person name="Huff C.D."/>
            <person name="Hu H."/>
            <person name="Vickrey A.I."/>
            <person name="Nielsen S.C."/>
            <person name="Stringham S.A."/>
            <person name="Hu H."/>
            <person name="Willerslev E."/>
            <person name="Gilbert M.T."/>
            <person name="Yandell M."/>
            <person name="Zhang G."/>
            <person name="Wang J."/>
        </authorList>
    </citation>
    <scope>NUCLEOTIDE SEQUENCE [LARGE SCALE GENOMIC DNA]</scope>
    <source>
        <tissue evidence="2">Blood</tissue>
    </source>
</reference>
<dbReference type="InParanoid" id="A0A2I0M5G3"/>
<keyword evidence="3" id="KW-1185">Reference proteome</keyword>
<evidence type="ECO:0000256" key="1">
    <source>
        <dbReference type="SAM" id="MobiDB-lite"/>
    </source>
</evidence>
<dbReference type="EMBL" id="AKCR02000037">
    <property type="protein sequence ID" value="PKK24917.1"/>
    <property type="molecule type" value="Genomic_DNA"/>
</dbReference>
<feature type="region of interest" description="Disordered" evidence="1">
    <location>
        <begin position="562"/>
        <end position="594"/>
    </location>
</feature>
<evidence type="ECO:0000313" key="2">
    <source>
        <dbReference type="EMBL" id="PKK24917.1"/>
    </source>
</evidence>
<name>A0A2I0M5G3_COLLI</name>
<dbReference type="Proteomes" id="UP000053872">
    <property type="component" value="Unassembled WGS sequence"/>
</dbReference>
<gene>
    <name evidence="2" type="ORF">A306_00009930</name>
</gene>
<dbReference type="InterPro" id="IPR039991">
    <property type="entry name" value="SHOC1"/>
</dbReference>
<feature type="compositionally biased region" description="Low complexity" evidence="1">
    <location>
        <begin position="580"/>
        <end position="589"/>
    </location>
</feature>